<dbReference type="EMBL" id="WNAJ01000026">
    <property type="protein sequence ID" value="MTR86633.1"/>
    <property type="molecule type" value="Genomic_DNA"/>
</dbReference>
<evidence type="ECO:0000259" key="1">
    <source>
        <dbReference type="Pfam" id="PF06114"/>
    </source>
</evidence>
<gene>
    <name evidence="2" type="ORF">GMD50_16635</name>
</gene>
<feature type="domain" description="IrrE N-terminal-like" evidence="1">
    <location>
        <begin position="88"/>
        <end position="145"/>
    </location>
</feature>
<dbReference type="AlphaFoldDB" id="A0A6L6L8D0"/>
<organism evidence="2 3">
    <name type="scientific">Roseburia intestinalis</name>
    <dbReference type="NCBI Taxonomy" id="166486"/>
    <lineage>
        <taxon>Bacteria</taxon>
        <taxon>Bacillati</taxon>
        <taxon>Bacillota</taxon>
        <taxon>Clostridia</taxon>
        <taxon>Lachnospirales</taxon>
        <taxon>Lachnospiraceae</taxon>
        <taxon>Roseburia</taxon>
    </lineage>
</organism>
<evidence type="ECO:0000313" key="2">
    <source>
        <dbReference type="EMBL" id="MTR86633.1"/>
    </source>
</evidence>
<sequence>MARCIAEPLSRKDIRKTAELIRKIDGSENDMFFDIVRFLEIKLPSIDSNFNFRVLPQDEMGECHGITYPDRNEIQIRQDVYDRAIAGSGRDRLTLAHELGHLLFHEKQNISYARVGDNTGIVVFRDPEWQADAFGGEVLMLKEVIKGHNVKEVMNLCKVSEKAALCQLSK</sequence>
<dbReference type="InterPro" id="IPR010359">
    <property type="entry name" value="IrrE_HExxH"/>
</dbReference>
<reference evidence="2 3" key="1">
    <citation type="journal article" date="2019" name="Nat. Med.">
        <title>A library of human gut bacterial isolates paired with longitudinal multiomics data enables mechanistic microbiome research.</title>
        <authorList>
            <person name="Poyet M."/>
            <person name="Groussin M."/>
            <person name="Gibbons S.M."/>
            <person name="Avila-Pacheco J."/>
            <person name="Jiang X."/>
            <person name="Kearney S.M."/>
            <person name="Perrotta A.R."/>
            <person name="Berdy B."/>
            <person name="Zhao S."/>
            <person name="Lieberman T.D."/>
            <person name="Swanson P.K."/>
            <person name="Smith M."/>
            <person name="Roesemann S."/>
            <person name="Alexander J.E."/>
            <person name="Rich S.A."/>
            <person name="Livny J."/>
            <person name="Vlamakis H."/>
            <person name="Clish C."/>
            <person name="Bullock K."/>
            <person name="Deik A."/>
            <person name="Scott J."/>
            <person name="Pierce K.A."/>
            <person name="Xavier R.J."/>
            <person name="Alm E.J."/>
        </authorList>
    </citation>
    <scope>NUCLEOTIDE SEQUENCE [LARGE SCALE GENOMIC DNA]</scope>
    <source>
        <strain evidence="2 3">BIOML-A1</strain>
    </source>
</reference>
<protein>
    <submittedName>
        <fullName evidence="2">ImmA/IrrE family metallo-endopeptidase</fullName>
    </submittedName>
</protein>
<name>A0A6L6L8D0_9FIRM</name>
<comment type="caution">
    <text evidence="2">The sequence shown here is derived from an EMBL/GenBank/DDBJ whole genome shotgun (WGS) entry which is preliminary data.</text>
</comment>
<dbReference type="Gene3D" id="1.10.10.2910">
    <property type="match status" value="1"/>
</dbReference>
<proteinExistence type="predicted"/>
<accession>A0A6L6L8D0</accession>
<evidence type="ECO:0000313" key="3">
    <source>
        <dbReference type="Proteomes" id="UP000478483"/>
    </source>
</evidence>
<dbReference type="Proteomes" id="UP000478483">
    <property type="component" value="Unassembled WGS sequence"/>
</dbReference>
<dbReference type="Pfam" id="PF06114">
    <property type="entry name" value="Peptidase_M78"/>
    <property type="match status" value="1"/>
</dbReference>
<dbReference type="RefSeq" id="WP_118412419.1">
    <property type="nucleotide sequence ID" value="NZ_CP097279.1"/>
</dbReference>